<reference evidence="1" key="1">
    <citation type="submission" date="2020-05" db="UniProtKB">
        <authorList>
            <consortium name="EnsemblMetazoa"/>
        </authorList>
    </citation>
    <scope>IDENTIFICATION</scope>
    <source>
        <strain evidence="1">FUMOZ</strain>
    </source>
</reference>
<dbReference type="VEuPathDB" id="VectorBase:AFUN021087"/>
<evidence type="ECO:0000313" key="1">
    <source>
        <dbReference type="EnsemblMetazoa" id="AFUN021087-PA"/>
    </source>
</evidence>
<dbReference type="VEuPathDB" id="VectorBase:AFUN2_004023"/>
<organism evidence="1">
    <name type="scientific">Anopheles funestus</name>
    <name type="common">African malaria mosquito</name>
    <dbReference type="NCBI Taxonomy" id="62324"/>
    <lineage>
        <taxon>Eukaryota</taxon>
        <taxon>Metazoa</taxon>
        <taxon>Ecdysozoa</taxon>
        <taxon>Arthropoda</taxon>
        <taxon>Hexapoda</taxon>
        <taxon>Insecta</taxon>
        <taxon>Pterygota</taxon>
        <taxon>Neoptera</taxon>
        <taxon>Endopterygota</taxon>
        <taxon>Diptera</taxon>
        <taxon>Nematocera</taxon>
        <taxon>Culicoidea</taxon>
        <taxon>Culicidae</taxon>
        <taxon>Anophelinae</taxon>
        <taxon>Anopheles</taxon>
    </lineage>
</organism>
<dbReference type="EnsemblMetazoa" id="AFUN021087-RA">
    <property type="protein sequence ID" value="AFUN021087-PA"/>
    <property type="gene ID" value="AFUN021087"/>
</dbReference>
<protein>
    <submittedName>
        <fullName evidence="1">Uncharacterized protein</fullName>
    </submittedName>
</protein>
<accession>A0A4Y0BKE2</accession>
<sequence length="140" mass="16342">MQAQLALIKEFSIPGELSLSITYLQRALRDCVFQHQVLASKINNLPMHQRPKVKQYMLELEREMLSIGQEQEGLVRQLSERVKRFQMTIQSQHLVTICDDELYGYVSRQLNIQHETAVFSGTPKHISPRWSATELAQKYR</sequence>
<name>A0A4Y0BKE2_ANOFN</name>
<proteinExistence type="predicted"/>
<dbReference type="STRING" id="62324.A0A4Y0BKE2"/>
<dbReference type="AlphaFoldDB" id="A0A4Y0BKE2"/>